<keyword evidence="6 13" id="KW-0812">Transmembrane</keyword>
<keyword evidence="7" id="KW-0479">Metal-binding</keyword>
<dbReference type="RefSeq" id="WP_101029858.1">
    <property type="nucleotide sequence ID" value="NZ_CABMMZ010000074.1"/>
</dbReference>
<keyword evidence="16" id="KW-1185">Reference proteome</keyword>
<proteinExistence type="inferred from homology"/>
<dbReference type="GO" id="GO:0005886">
    <property type="term" value="C:plasma membrane"/>
    <property type="evidence" value="ECO:0007669"/>
    <property type="project" value="UniProtKB-SubCell"/>
</dbReference>
<evidence type="ECO:0000256" key="2">
    <source>
        <dbReference type="ARBA" id="ARBA00004651"/>
    </source>
</evidence>
<feature type="transmembrane region" description="Helical" evidence="13">
    <location>
        <begin position="183"/>
        <end position="203"/>
    </location>
</feature>
<evidence type="ECO:0000256" key="13">
    <source>
        <dbReference type="SAM" id="Phobius"/>
    </source>
</evidence>
<accession>A0A2N0UHX7</accession>
<dbReference type="InterPro" id="IPR052348">
    <property type="entry name" value="Metallopeptidase_M50B"/>
</dbReference>
<dbReference type="Pfam" id="PF02163">
    <property type="entry name" value="Peptidase_M50"/>
    <property type="match status" value="1"/>
</dbReference>
<comment type="cofactor">
    <cofactor evidence="1">
        <name>Zn(2+)</name>
        <dbReference type="ChEBI" id="CHEBI:29105"/>
    </cofactor>
</comment>
<evidence type="ECO:0000259" key="14">
    <source>
        <dbReference type="Pfam" id="PF02163"/>
    </source>
</evidence>
<evidence type="ECO:0000256" key="6">
    <source>
        <dbReference type="ARBA" id="ARBA00022692"/>
    </source>
</evidence>
<sequence length="232" mass="25535">MLSLLLNGIRNGNLDFGAVIAEILAVLVIIFLILPFHEWAHAFTASLLGDKAVKGRGRLSLNPLSHIDPMGALCMLLFGFGWAKPVPIDPRNFKNPKVGMAITAIMGPIANIVAALAGLLIYYPIILFTGAFPLSTIGGYVVQFLSFYISCNVGLAVFNLIPIPPLDGSKVLFVFLPDKAVEFFYRYQMYFFIGLFVLLYVGVLNTPINWVSNQILNFISWLASLPYMPFVG</sequence>
<name>A0A2N0UHX7_9FIRM</name>
<evidence type="ECO:0000256" key="1">
    <source>
        <dbReference type="ARBA" id="ARBA00001947"/>
    </source>
</evidence>
<keyword evidence="4" id="KW-1003">Cell membrane</keyword>
<gene>
    <name evidence="15" type="ORF">RBATCC27255_01957</name>
</gene>
<reference evidence="15" key="1">
    <citation type="journal article" date="2018" name="Environ. Microbiol.">
        <title>Sporulation capability and amylosome conservation among diverse human colonic and rumen isolates of the keystone starch-degrader Ruminococcus bromii.</title>
        <authorList>
            <person name="Mukhopadhya I."/>
            <person name="Morais S."/>
            <person name="Laverde-Gomez J."/>
            <person name="Sheridan P.O."/>
            <person name="Walker A.W."/>
            <person name="Kelly W."/>
            <person name="Klieve A.V."/>
            <person name="Ouwerkerk D."/>
            <person name="Duncan S.H."/>
            <person name="Louis P."/>
            <person name="Koropatkin N."/>
            <person name="Cockburn D."/>
            <person name="Kibler R."/>
            <person name="Cooper P.J."/>
            <person name="Sandoval C."/>
            <person name="Crost E."/>
            <person name="Juge N."/>
            <person name="Bayer E.A."/>
            <person name="Flint H.J."/>
        </authorList>
    </citation>
    <scope>NUCLEOTIDE SEQUENCE [LARGE SCALE GENOMIC DNA]</scope>
    <source>
        <strain evidence="15">ATCC 27255</strain>
    </source>
</reference>
<dbReference type="InterPro" id="IPR008915">
    <property type="entry name" value="Peptidase_M50"/>
</dbReference>
<feature type="domain" description="Peptidase M50" evidence="14">
    <location>
        <begin position="26"/>
        <end position="183"/>
    </location>
</feature>
<feature type="transmembrane region" description="Helical" evidence="13">
    <location>
        <begin position="12"/>
        <end position="34"/>
    </location>
</feature>
<dbReference type="CDD" id="cd06158">
    <property type="entry name" value="S2P-M50_like_1"/>
    <property type="match status" value="1"/>
</dbReference>
<evidence type="ECO:0000256" key="8">
    <source>
        <dbReference type="ARBA" id="ARBA00022801"/>
    </source>
</evidence>
<protein>
    <submittedName>
        <fullName evidence="15">Zn-dependent protease</fullName>
    </submittedName>
</protein>
<evidence type="ECO:0000256" key="4">
    <source>
        <dbReference type="ARBA" id="ARBA00022475"/>
    </source>
</evidence>
<comment type="subcellular location">
    <subcellularLocation>
        <location evidence="2">Cell membrane</location>
        <topology evidence="2">Multi-pass membrane protein</topology>
    </subcellularLocation>
</comment>
<dbReference type="AlphaFoldDB" id="A0A2N0UHX7"/>
<organism evidence="15 16">
    <name type="scientific">Ruminococcus bromii</name>
    <dbReference type="NCBI Taxonomy" id="40518"/>
    <lineage>
        <taxon>Bacteria</taxon>
        <taxon>Bacillati</taxon>
        <taxon>Bacillota</taxon>
        <taxon>Clostridia</taxon>
        <taxon>Eubacteriales</taxon>
        <taxon>Oscillospiraceae</taxon>
        <taxon>Ruminococcus</taxon>
    </lineage>
</organism>
<keyword evidence="12 13" id="KW-0472">Membrane</keyword>
<evidence type="ECO:0000256" key="7">
    <source>
        <dbReference type="ARBA" id="ARBA00022723"/>
    </source>
</evidence>
<dbReference type="PANTHER" id="PTHR35864:SF1">
    <property type="entry name" value="ZINC METALLOPROTEASE YWHC-RELATED"/>
    <property type="match status" value="1"/>
</dbReference>
<keyword evidence="11" id="KW-0482">Metalloprotease</keyword>
<comment type="similarity">
    <text evidence="3">Belongs to the peptidase M50B family.</text>
</comment>
<evidence type="ECO:0000256" key="3">
    <source>
        <dbReference type="ARBA" id="ARBA00007931"/>
    </source>
</evidence>
<keyword evidence="9" id="KW-0862">Zinc</keyword>
<feature type="transmembrane region" description="Helical" evidence="13">
    <location>
        <begin position="69"/>
        <end position="86"/>
    </location>
</feature>
<evidence type="ECO:0000256" key="10">
    <source>
        <dbReference type="ARBA" id="ARBA00022989"/>
    </source>
</evidence>
<dbReference type="GO" id="GO:0006508">
    <property type="term" value="P:proteolysis"/>
    <property type="evidence" value="ECO:0007669"/>
    <property type="project" value="UniProtKB-KW"/>
</dbReference>
<evidence type="ECO:0000256" key="9">
    <source>
        <dbReference type="ARBA" id="ARBA00022833"/>
    </source>
</evidence>
<dbReference type="EMBL" id="NNSR01000074">
    <property type="protein sequence ID" value="PKD26590.1"/>
    <property type="molecule type" value="Genomic_DNA"/>
</dbReference>
<evidence type="ECO:0000256" key="5">
    <source>
        <dbReference type="ARBA" id="ARBA00022670"/>
    </source>
</evidence>
<evidence type="ECO:0000313" key="16">
    <source>
        <dbReference type="Proteomes" id="UP000233425"/>
    </source>
</evidence>
<dbReference type="GO" id="GO:0046872">
    <property type="term" value="F:metal ion binding"/>
    <property type="evidence" value="ECO:0007669"/>
    <property type="project" value="UniProtKB-KW"/>
</dbReference>
<dbReference type="GO" id="GO:0008237">
    <property type="term" value="F:metallopeptidase activity"/>
    <property type="evidence" value="ECO:0007669"/>
    <property type="project" value="UniProtKB-KW"/>
</dbReference>
<dbReference type="Proteomes" id="UP000233425">
    <property type="component" value="Unassembled WGS sequence"/>
</dbReference>
<dbReference type="PANTHER" id="PTHR35864">
    <property type="entry name" value="ZINC METALLOPROTEASE MJ0611-RELATED"/>
    <property type="match status" value="1"/>
</dbReference>
<keyword evidence="5 15" id="KW-0645">Protease</keyword>
<evidence type="ECO:0000256" key="11">
    <source>
        <dbReference type="ARBA" id="ARBA00023049"/>
    </source>
</evidence>
<comment type="caution">
    <text evidence="15">The sequence shown here is derived from an EMBL/GenBank/DDBJ whole genome shotgun (WGS) entry which is preliminary data.</text>
</comment>
<keyword evidence="10 13" id="KW-1133">Transmembrane helix</keyword>
<evidence type="ECO:0000313" key="15">
    <source>
        <dbReference type="EMBL" id="PKD26590.1"/>
    </source>
</evidence>
<feature type="transmembrane region" description="Helical" evidence="13">
    <location>
        <begin position="98"/>
        <end position="125"/>
    </location>
</feature>
<keyword evidence="8" id="KW-0378">Hydrolase</keyword>
<feature type="transmembrane region" description="Helical" evidence="13">
    <location>
        <begin position="137"/>
        <end position="162"/>
    </location>
</feature>
<evidence type="ECO:0000256" key="12">
    <source>
        <dbReference type="ARBA" id="ARBA00023136"/>
    </source>
</evidence>
<dbReference type="InterPro" id="IPR044537">
    <property type="entry name" value="Rip2-like"/>
</dbReference>